<dbReference type="PROSITE" id="PS51257">
    <property type="entry name" value="PROKAR_LIPOPROTEIN"/>
    <property type="match status" value="1"/>
</dbReference>
<sequence length="713" mass="71050">MSRNRLTAFPAVSLLLSISCVSPAMAADLVVNGGVQTLSGQQSFDKVSIINGGRLYVEPYNGSTGGYLKLKASSVVVDATSAIVADGRGYRGAFNSSGEGPGAGGIGSIDGGGGGAYGGKGGNGVTDGGWRVDGLGGTPYGSADTLSIEMGSSAGAAGYVDYAYNNGGFGGNGGGALWIEAESISNAGIISANGDDGKIYYNDSTGGGAGGGILLYGGTIVNTGSLKANGGGGGAYGCGTPGMCGQDDGGGGGGGGRIKIFYGSLQNSGTVSVIGGRGGLYAAAGANGTFFSIAKGAPPIANAGADNTLNEGTVVVLDGSASSSISGDPLSYTWSQIAGPRVTLNTADPVHPTFVAPLVSAGGSTLSFQLVVNDTHFPSAPDTVNIAVKNVNHPPQALAGDDQTVAEKSQVALDGSDSWDLDGETLTYNWVQVAGPSVPLPNFDLAAPTFIAPAVGVEGARLTFLLTVSDGIDNATDTVDVVVENVNHAPLANAGADQTRNEGSIVTLDGTASSDPDLDALVYTWTQVGGPAVVLSDAGSPTPTFTAPLVGLGGETLTFRLMVNDGLASSELADDVVVQVLNVNDPPSCDHAQVMPGALWPPNHKLVPVAVTGVTDPDNDKVTLTITGITQDEPIDGLGDGDTSPDAIVQGGKALLRAERSGTGNGRVYRINFSADDGQGGVCNGTVQVGVPHSKSPGDSIVDDGQNYNSVQP</sequence>
<dbReference type="PANTHER" id="PTHR46182">
    <property type="entry name" value="FI19480P1"/>
    <property type="match status" value="1"/>
</dbReference>
<dbReference type="RefSeq" id="WP_216802188.1">
    <property type="nucleotide sequence ID" value="NZ_CP076723.1"/>
</dbReference>
<keyword evidence="2" id="KW-0732">Signal</keyword>
<dbReference type="Pfam" id="PF22352">
    <property type="entry name" value="K319L-like_PKD"/>
    <property type="match status" value="3"/>
</dbReference>
<proteinExistence type="predicted"/>
<name>A0ABX8JFR7_9BACT</name>
<feature type="signal peptide" evidence="2">
    <location>
        <begin position="1"/>
        <end position="26"/>
    </location>
</feature>
<evidence type="ECO:0000313" key="3">
    <source>
        <dbReference type="EMBL" id="QWV95499.1"/>
    </source>
</evidence>
<reference evidence="3 4" key="1">
    <citation type="submission" date="2021-06" db="EMBL/GenBank/DDBJ databases">
        <title>Gemonas diversity in paddy soil.</title>
        <authorList>
            <person name="Liu G."/>
        </authorList>
    </citation>
    <scope>NUCLEOTIDE SEQUENCE [LARGE SCALE GENOMIC DNA]</scope>
    <source>
        <strain evidence="3 4">RG10</strain>
    </source>
</reference>
<dbReference type="EMBL" id="CP076723">
    <property type="protein sequence ID" value="QWV95499.1"/>
    <property type="molecule type" value="Genomic_DNA"/>
</dbReference>
<dbReference type="PANTHER" id="PTHR46182:SF2">
    <property type="entry name" value="FI19480P1"/>
    <property type="match status" value="1"/>
</dbReference>
<evidence type="ECO:0000313" key="4">
    <source>
        <dbReference type="Proteomes" id="UP000683557"/>
    </source>
</evidence>
<evidence type="ECO:0000256" key="1">
    <source>
        <dbReference type="SAM" id="MobiDB-lite"/>
    </source>
</evidence>
<feature type="region of interest" description="Disordered" evidence="1">
    <location>
        <begin position="692"/>
        <end position="713"/>
    </location>
</feature>
<feature type="chain" id="PRO_5045305026" evidence="2">
    <location>
        <begin position="27"/>
        <end position="713"/>
    </location>
</feature>
<dbReference type="Proteomes" id="UP000683557">
    <property type="component" value="Chromosome"/>
</dbReference>
<organism evidence="3 4">
    <name type="scientific">Geomonas oryzisoli</name>
    <dbReference type="NCBI Taxonomy" id="2847992"/>
    <lineage>
        <taxon>Bacteria</taxon>
        <taxon>Pseudomonadati</taxon>
        <taxon>Thermodesulfobacteriota</taxon>
        <taxon>Desulfuromonadia</taxon>
        <taxon>Geobacterales</taxon>
        <taxon>Geobacteraceae</taxon>
        <taxon>Geomonas</taxon>
    </lineage>
</organism>
<gene>
    <name evidence="3" type="ORF">KP004_10120</name>
</gene>
<protein>
    <submittedName>
        <fullName evidence="3">PKD domain-containing protein</fullName>
    </submittedName>
</protein>
<evidence type="ECO:0000256" key="2">
    <source>
        <dbReference type="SAM" id="SignalP"/>
    </source>
</evidence>
<dbReference type="InterPro" id="IPR029865">
    <property type="entry name" value="KIAA0319-like"/>
</dbReference>
<keyword evidence="4" id="KW-1185">Reference proteome</keyword>
<accession>A0ABX8JFR7</accession>